<reference evidence="1" key="1">
    <citation type="submission" date="2019-11" db="EMBL/GenBank/DDBJ databases">
        <authorList>
            <person name="Feng L."/>
        </authorList>
    </citation>
    <scope>NUCLEOTIDE SEQUENCE</scope>
    <source>
        <strain evidence="1">PclaraLFYP37</strain>
    </source>
</reference>
<dbReference type="EMBL" id="CACRUT010000008">
    <property type="protein sequence ID" value="VYT93736.1"/>
    <property type="molecule type" value="Genomic_DNA"/>
</dbReference>
<protein>
    <recommendedName>
        <fullName evidence="2">Thioredoxin domain-containing protein</fullName>
    </recommendedName>
</protein>
<evidence type="ECO:0008006" key="2">
    <source>
        <dbReference type="Google" id="ProtNLM"/>
    </source>
</evidence>
<dbReference type="AlphaFoldDB" id="A0A6N3AVN8"/>
<sequence>MNKFMLMIFFLFLLVLGYAYVCNDDTRVMKEKIGILKQNKISLPLERMKYICHRSMGENTQINKSLKFVSYSDFMACSSCAVDKLYTWIDLIRKTESYENKLGYYFIFFPKMKEWANVEFAISTLSHFNYPVYMDSLGIFERSNPHLPHNQMFHTFLLDENNNVLLVGNPLDNEKIEEMFWQIVEKKLGKRE</sequence>
<name>A0A6N3AVN8_9BACT</name>
<evidence type="ECO:0000313" key="1">
    <source>
        <dbReference type="EMBL" id="VYT93736.1"/>
    </source>
</evidence>
<organism evidence="1">
    <name type="scientific">Paraprevotella clara</name>
    <dbReference type="NCBI Taxonomy" id="454154"/>
    <lineage>
        <taxon>Bacteria</taxon>
        <taxon>Pseudomonadati</taxon>
        <taxon>Bacteroidota</taxon>
        <taxon>Bacteroidia</taxon>
        <taxon>Bacteroidales</taxon>
        <taxon>Prevotellaceae</taxon>
        <taxon>Paraprevotella</taxon>
    </lineage>
</organism>
<dbReference type="RefSeq" id="WP_412442207.1">
    <property type="nucleotide sequence ID" value="NZ_CACRUT010000008.1"/>
</dbReference>
<gene>
    <name evidence="1" type="ORF">PCLFYP37_01518</name>
</gene>
<accession>A0A6N3AVN8</accession>
<proteinExistence type="predicted"/>